<dbReference type="InterPro" id="IPR052392">
    <property type="entry name" value="Kelch-BTB_domain-containing"/>
</dbReference>
<feature type="compositionally biased region" description="Basic and acidic residues" evidence="2">
    <location>
        <begin position="107"/>
        <end position="156"/>
    </location>
</feature>
<protein>
    <submittedName>
        <fullName evidence="3">Uncharacterized protein</fullName>
    </submittedName>
</protein>
<dbReference type="PANTHER" id="PTHR46375">
    <property type="entry name" value="KELCH REPEAT AND BTB DOMAIN-CONTAINING PROTEIN 13-RELATED"/>
    <property type="match status" value="1"/>
</dbReference>
<evidence type="ECO:0000313" key="4">
    <source>
        <dbReference type="Proteomes" id="UP000821866"/>
    </source>
</evidence>
<evidence type="ECO:0000313" key="3">
    <source>
        <dbReference type="EMBL" id="KAH8041448.1"/>
    </source>
</evidence>
<accession>A0A9J6F5R8</accession>
<feature type="compositionally biased region" description="Basic and acidic residues" evidence="2">
    <location>
        <begin position="181"/>
        <end position="249"/>
    </location>
</feature>
<proteinExistence type="predicted"/>
<reference evidence="3" key="1">
    <citation type="journal article" date="2020" name="Cell">
        <title>Large-Scale Comparative Analyses of Tick Genomes Elucidate Their Genetic Diversity and Vector Capacities.</title>
        <authorList>
            <consortium name="Tick Genome and Microbiome Consortium (TIGMIC)"/>
            <person name="Jia N."/>
            <person name="Wang J."/>
            <person name="Shi W."/>
            <person name="Du L."/>
            <person name="Sun Y."/>
            <person name="Zhan W."/>
            <person name="Jiang J.F."/>
            <person name="Wang Q."/>
            <person name="Zhang B."/>
            <person name="Ji P."/>
            <person name="Bell-Sakyi L."/>
            <person name="Cui X.M."/>
            <person name="Yuan T.T."/>
            <person name="Jiang B.G."/>
            <person name="Yang W.F."/>
            <person name="Lam T.T."/>
            <person name="Chang Q.C."/>
            <person name="Ding S.J."/>
            <person name="Wang X.J."/>
            <person name="Zhu J.G."/>
            <person name="Ruan X.D."/>
            <person name="Zhao L."/>
            <person name="Wei J.T."/>
            <person name="Ye R.Z."/>
            <person name="Que T.C."/>
            <person name="Du C.H."/>
            <person name="Zhou Y.H."/>
            <person name="Cheng J.X."/>
            <person name="Dai P.F."/>
            <person name="Guo W.B."/>
            <person name="Han X.H."/>
            <person name="Huang E.J."/>
            <person name="Li L.F."/>
            <person name="Wei W."/>
            <person name="Gao Y.C."/>
            <person name="Liu J.Z."/>
            <person name="Shao H.Z."/>
            <person name="Wang X."/>
            <person name="Wang C.C."/>
            <person name="Yang T.C."/>
            <person name="Huo Q.B."/>
            <person name="Li W."/>
            <person name="Chen H.Y."/>
            <person name="Chen S.E."/>
            <person name="Zhou L.G."/>
            <person name="Ni X.B."/>
            <person name="Tian J.H."/>
            <person name="Sheng Y."/>
            <person name="Liu T."/>
            <person name="Pan Y.S."/>
            <person name="Xia L.Y."/>
            <person name="Li J."/>
            <person name="Zhao F."/>
            <person name="Cao W.C."/>
        </authorList>
    </citation>
    <scope>NUCLEOTIDE SEQUENCE</scope>
    <source>
        <strain evidence="3">Rmic-2018</strain>
    </source>
</reference>
<dbReference type="Gene3D" id="2.120.10.80">
    <property type="entry name" value="Kelch-type beta propeller"/>
    <property type="match status" value="2"/>
</dbReference>
<reference evidence="3" key="2">
    <citation type="submission" date="2021-09" db="EMBL/GenBank/DDBJ databases">
        <authorList>
            <person name="Jia N."/>
            <person name="Wang J."/>
            <person name="Shi W."/>
            <person name="Du L."/>
            <person name="Sun Y."/>
            <person name="Zhan W."/>
            <person name="Jiang J."/>
            <person name="Wang Q."/>
            <person name="Zhang B."/>
            <person name="Ji P."/>
            <person name="Sakyi L.B."/>
            <person name="Cui X."/>
            <person name="Yuan T."/>
            <person name="Jiang B."/>
            <person name="Yang W."/>
            <person name="Lam T.T.-Y."/>
            <person name="Chang Q."/>
            <person name="Ding S."/>
            <person name="Wang X."/>
            <person name="Zhu J."/>
            <person name="Ruan X."/>
            <person name="Zhao L."/>
            <person name="Wei J."/>
            <person name="Que T."/>
            <person name="Du C."/>
            <person name="Cheng J."/>
            <person name="Dai P."/>
            <person name="Han X."/>
            <person name="Huang E."/>
            <person name="Gao Y."/>
            <person name="Liu J."/>
            <person name="Shao H."/>
            <person name="Ye R."/>
            <person name="Li L."/>
            <person name="Wei W."/>
            <person name="Wang X."/>
            <person name="Wang C."/>
            <person name="Huo Q."/>
            <person name="Li W."/>
            <person name="Guo W."/>
            <person name="Chen H."/>
            <person name="Chen S."/>
            <person name="Zhou L."/>
            <person name="Zhou L."/>
            <person name="Ni X."/>
            <person name="Tian J."/>
            <person name="Zhou Y."/>
            <person name="Sheng Y."/>
            <person name="Liu T."/>
            <person name="Pan Y."/>
            <person name="Xia L."/>
            <person name="Li J."/>
            <person name="Zhao F."/>
            <person name="Cao W."/>
        </authorList>
    </citation>
    <scope>NUCLEOTIDE SEQUENCE</scope>
    <source>
        <strain evidence="3">Rmic-2018</strain>
        <tissue evidence="3">Larvae</tissue>
    </source>
</reference>
<dbReference type="SMART" id="SM00612">
    <property type="entry name" value="Kelch"/>
    <property type="match status" value="5"/>
</dbReference>
<sequence length="702" mass="75195">MYVIAQVAAGEGIGHLPAPSSQRMTAATAPLKPSVVPLPSQEASAPRLVPPTEASVPKPLSANVVHAAPPQQQQPPQKPQQPMPAAAAVAPLVLTLEQQAAVLSPAPEEKPQPKLEVRKTESVPQKKEESKEKVEVVDKKHEKQPKDDAKSVEGKKGSPLYKEQLKASLLSEPPLVPKELLMTKDVKPQASHDKKAALLDKLDARGDTKGKEKPPSKHEGKHEGKQPEGKLPEGKQHEGKLHESKHEGDACFEDGDVDVAATPSTVMPMTMSQPTSATTIPPSTAWLHAESTSKESKKGASKDKIKKKHSKEKKPGEPKSETGGGGGGHKREPHANASKVKKPSAEGPGGGAGKNDLKRNASKAEEPGVPYKGLDCAATGDQQLVIALLGGLAADSKGANLESAAIFSLGPEEDKWKCVGRMPRPRYGHQAVVYHDYIYVVGGFEVGNDGRQLATTGCHRFSMSRSCWETMGSLRRARCHHGVAVVLGKVYAVGGQSINDGFMDSVEVYDPDLDRWSEVTPLCCARMAANAVEFRGQMYVVGGLMMVAGQKRKVCIVPDTMCFNPMDDTWHHKASLPLPVCNCSLVAHRGRLLAVGGLVRALAEGSPSQQPMAPIADVLEYSVANDSWSRISIMPVRAHSVGLASLGEDVYILGGQLADDAGTATRNAYRYNPVTDRWVTLPPLPMRLSQACAVIVRKQAFK</sequence>
<feature type="compositionally biased region" description="Basic and acidic residues" evidence="2">
    <location>
        <begin position="291"/>
        <end position="303"/>
    </location>
</feature>
<keyword evidence="1" id="KW-0880">Kelch repeat</keyword>
<feature type="compositionally biased region" description="Polar residues" evidence="2">
    <location>
        <begin position="262"/>
        <end position="273"/>
    </location>
</feature>
<feature type="compositionally biased region" description="Basic and acidic residues" evidence="2">
    <location>
        <begin position="355"/>
        <end position="366"/>
    </location>
</feature>
<dbReference type="EMBL" id="JABSTU010000001">
    <property type="protein sequence ID" value="KAH8041448.1"/>
    <property type="molecule type" value="Genomic_DNA"/>
</dbReference>
<dbReference type="Proteomes" id="UP000821866">
    <property type="component" value="Chromosome 1"/>
</dbReference>
<dbReference type="SUPFAM" id="SSF117281">
    <property type="entry name" value="Kelch motif"/>
    <property type="match status" value="1"/>
</dbReference>
<comment type="caution">
    <text evidence="3">The sequence shown here is derived from an EMBL/GenBank/DDBJ whole genome shotgun (WGS) entry which is preliminary data.</text>
</comment>
<feature type="region of interest" description="Disordered" evidence="2">
    <location>
        <begin position="101"/>
        <end position="374"/>
    </location>
</feature>
<evidence type="ECO:0000256" key="1">
    <source>
        <dbReference type="ARBA" id="ARBA00022441"/>
    </source>
</evidence>
<organism evidence="3 4">
    <name type="scientific">Rhipicephalus microplus</name>
    <name type="common">Cattle tick</name>
    <name type="synonym">Boophilus microplus</name>
    <dbReference type="NCBI Taxonomy" id="6941"/>
    <lineage>
        <taxon>Eukaryota</taxon>
        <taxon>Metazoa</taxon>
        <taxon>Ecdysozoa</taxon>
        <taxon>Arthropoda</taxon>
        <taxon>Chelicerata</taxon>
        <taxon>Arachnida</taxon>
        <taxon>Acari</taxon>
        <taxon>Parasitiformes</taxon>
        <taxon>Ixodida</taxon>
        <taxon>Ixodoidea</taxon>
        <taxon>Ixodidae</taxon>
        <taxon>Rhipicephalinae</taxon>
        <taxon>Rhipicephalus</taxon>
        <taxon>Boophilus</taxon>
    </lineage>
</organism>
<feature type="region of interest" description="Disordered" evidence="2">
    <location>
        <begin position="9"/>
        <end position="86"/>
    </location>
</feature>
<dbReference type="Pfam" id="PF24681">
    <property type="entry name" value="Kelch_KLHDC2_KLHL20_DRC7"/>
    <property type="match status" value="1"/>
</dbReference>
<dbReference type="VEuPathDB" id="VectorBase:LOC119165156"/>
<keyword evidence="4" id="KW-1185">Reference proteome</keyword>
<feature type="compositionally biased region" description="Pro residues" evidence="2">
    <location>
        <begin position="72"/>
        <end position="82"/>
    </location>
</feature>
<dbReference type="AlphaFoldDB" id="A0A9J6F5R8"/>
<dbReference type="InterPro" id="IPR015915">
    <property type="entry name" value="Kelch-typ_b-propeller"/>
</dbReference>
<dbReference type="PANTHER" id="PTHR46375:SF3">
    <property type="entry name" value="KELCH REPEAT AND BTB DOMAIN-CONTAINING PROTEIN 13"/>
    <property type="match status" value="1"/>
</dbReference>
<gene>
    <name evidence="3" type="ORF">HPB51_015810</name>
</gene>
<dbReference type="InterPro" id="IPR006652">
    <property type="entry name" value="Kelch_1"/>
</dbReference>
<evidence type="ECO:0000256" key="2">
    <source>
        <dbReference type="SAM" id="MobiDB-lite"/>
    </source>
</evidence>
<feature type="compositionally biased region" description="Low complexity" evidence="2">
    <location>
        <begin position="274"/>
        <end position="285"/>
    </location>
</feature>
<dbReference type="Pfam" id="PF01344">
    <property type="entry name" value="Kelch_1"/>
    <property type="match status" value="1"/>
</dbReference>
<name>A0A9J6F5R8_RHIMP</name>